<dbReference type="InterPro" id="IPR001597">
    <property type="entry name" value="ArAA_b-elim_lyase/Thr_aldolase"/>
</dbReference>
<comment type="subunit">
    <text evidence="3">Homotetramer.</text>
</comment>
<comment type="caution">
    <text evidence="6">The sequence shown here is derived from an EMBL/GenBank/DDBJ whole genome shotgun (WGS) entry which is preliminary data.</text>
</comment>
<sequence length="366" mass="40705">MADALVAFREALGRCSFALARNQKVSLKNTLQRLADAVLPDEQADVYGAGPLINDFEQQLAQMLGKEAALFLPSGTMAQCLAMKIYCQDALNHRIGLHPTSHLLLHEQQAYQALYGLEAAPIGPRDAVPSLGDMQAAHQASPLAALLLELPMREIGGQLPPWDALVAQCQWATEQGIRLHLDGARLWQCPAAYGRSLSEIAGLFDSVYVSFYKDLGGIAGAVLAGDRRFINEARIWLRRAGGNLYSLAPYVVAAREGLGEHLGQMPKRLAHARWLAEQFNALEGFSTWPLVPHTNMFRMRIDCEPHLFMEKACHWMAEHDMALVTAPYRVDEHALWCEITLGSAFEALPQARWQEALEDFHRQVME</sequence>
<dbReference type="GO" id="GO:0006545">
    <property type="term" value="P:glycine biosynthetic process"/>
    <property type="evidence" value="ECO:0007669"/>
    <property type="project" value="TreeGrafter"/>
</dbReference>
<protein>
    <submittedName>
        <fullName evidence="6">L-threonine aldolase</fullName>
    </submittedName>
</protein>
<dbReference type="Pfam" id="PF01212">
    <property type="entry name" value="Beta_elim_lyase"/>
    <property type="match status" value="1"/>
</dbReference>
<evidence type="ECO:0000313" key="7">
    <source>
        <dbReference type="Proteomes" id="UP000268033"/>
    </source>
</evidence>
<keyword evidence="4" id="KW-0663">Pyridoxal phosphate</keyword>
<evidence type="ECO:0000256" key="4">
    <source>
        <dbReference type="ARBA" id="ARBA00022898"/>
    </source>
</evidence>
<dbReference type="STRING" id="584787.GCA_001247655_02290"/>
<dbReference type="InterPro" id="IPR015424">
    <property type="entry name" value="PyrdxlP-dep_Trfase"/>
</dbReference>
<name>A0A3N1P0U1_9GAMM</name>
<dbReference type="Proteomes" id="UP000268033">
    <property type="component" value="Unassembled WGS sequence"/>
</dbReference>
<reference evidence="6 7" key="1">
    <citation type="submission" date="2018-11" db="EMBL/GenBank/DDBJ databases">
        <title>Genomic Encyclopedia of Type Strains, Phase IV (KMG-IV): sequencing the most valuable type-strain genomes for metagenomic binning, comparative biology and taxonomic classification.</title>
        <authorList>
            <person name="Goeker M."/>
        </authorList>
    </citation>
    <scope>NUCLEOTIDE SEQUENCE [LARGE SCALE GENOMIC DNA]</scope>
    <source>
        <strain evidence="6 7">DSM 21945</strain>
    </source>
</reference>
<dbReference type="PANTHER" id="PTHR48097:SF9">
    <property type="entry name" value="L-THREONINE ALDOLASE"/>
    <property type="match status" value="1"/>
</dbReference>
<dbReference type="InterPro" id="IPR015421">
    <property type="entry name" value="PyrdxlP-dep_Trfase_major"/>
</dbReference>
<evidence type="ECO:0000256" key="2">
    <source>
        <dbReference type="ARBA" id="ARBA00006966"/>
    </source>
</evidence>
<feature type="domain" description="Aromatic amino acid beta-eliminating lyase/threonine aldolase" evidence="5">
    <location>
        <begin position="45"/>
        <end position="296"/>
    </location>
</feature>
<keyword evidence="7" id="KW-1185">Reference proteome</keyword>
<dbReference type="Gene3D" id="3.40.640.10">
    <property type="entry name" value="Type I PLP-dependent aspartate aminotransferase-like (Major domain)"/>
    <property type="match status" value="1"/>
</dbReference>
<dbReference type="GO" id="GO:0008732">
    <property type="term" value="F:L-allo-threonine aldolase activity"/>
    <property type="evidence" value="ECO:0007669"/>
    <property type="project" value="TreeGrafter"/>
</dbReference>
<dbReference type="Gene3D" id="3.90.1150.10">
    <property type="entry name" value="Aspartate Aminotransferase, domain 1"/>
    <property type="match status" value="1"/>
</dbReference>
<accession>A0A3N1P0U1</accession>
<dbReference type="GO" id="GO:0005829">
    <property type="term" value="C:cytosol"/>
    <property type="evidence" value="ECO:0007669"/>
    <property type="project" value="TreeGrafter"/>
</dbReference>
<organism evidence="6 7">
    <name type="scientific">Gallaecimonas pentaromativorans</name>
    <dbReference type="NCBI Taxonomy" id="584787"/>
    <lineage>
        <taxon>Bacteria</taxon>
        <taxon>Pseudomonadati</taxon>
        <taxon>Pseudomonadota</taxon>
        <taxon>Gammaproteobacteria</taxon>
        <taxon>Enterobacterales</taxon>
        <taxon>Gallaecimonadaceae</taxon>
        <taxon>Gallaecimonas</taxon>
    </lineage>
</organism>
<evidence type="ECO:0000313" key="6">
    <source>
        <dbReference type="EMBL" id="ROQ24882.1"/>
    </source>
</evidence>
<dbReference type="GO" id="GO:0006567">
    <property type="term" value="P:L-threonine catabolic process"/>
    <property type="evidence" value="ECO:0007669"/>
    <property type="project" value="TreeGrafter"/>
</dbReference>
<gene>
    <name evidence="6" type="ORF">EDC28_106129</name>
</gene>
<evidence type="ECO:0000259" key="5">
    <source>
        <dbReference type="Pfam" id="PF01212"/>
    </source>
</evidence>
<evidence type="ECO:0000256" key="3">
    <source>
        <dbReference type="ARBA" id="ARBA00011881"/>
    </source>
</evidence>
<proteinExistence type="inferred from homology"/>
<dbReference type="AlphaFoldDB" id="A0A3N1P0U1"/>
<dbReference type="RefSeq" id="WP_123421788.1">
    <property type="nucleotide sequence ID" value="NZ_RJUL01000006.1"/>
</dbReference>
<dbReference type="PANTHER" id="PTHR48097">
    <property type="entry name" value="L-THREONINE ALDOLASE-RELATED"/>
    <property type="match status" value="1"/>
</dbReference>
<dbReference type="EMBL" id="RJUL01000006">
    <property type="protein sequence ID" value="ROQ24882.1"/>
    <property type="molecule type" value="Genomic_DNA"/>
</dbReference>
<dbReference type="SUPFAM" id="SSF53383">
    <property type="entry name" value="PLP-dependent transferases"/>
    <property type="match status" value="1"/>
</dbReference>
<comment type="cofactor">
    <cofactor evidence="1">
        <name>pyridoxal 5'-phosphate</name>
        <dbReference type="ChEBI" id="CHEBI:597326"/>
    </cofactor>
</comment>
<comment type="similarity">
    <text evidence="2">Belongs to the threonine aldolase family.</text>
</comment>
<dbReference type="InterPro" id="IPR015422">
    <property type="entry name" value="PyrdxlP-dep_Trfase_small"/>
</dbReference>
<evidence type="ECO:0000256" key="1">
    <source>
        <dbReference type="ARBA" id="ARBA00001933"/>
    </source>
</evidence>